<dbReference type="EMBL" id="JAWLNX010000037">
    <property type="protein sequence ID" value="MEB3372090.1"/>
    <property type="molecule type" value="Genomic_DNA"/>
</dbReference>
<accession>A0ABU6ALA0</accession>
<protein>
    <submittedName>
        <fullName evidence="1">Uncharacterized protein</fullName>
    </submittedName>
</protein>
<organism evidence="1 2">
    <name type="scientific">Saccharopolyspora mangrovi</name>
    <dbReference type="NCBI Taxonomy" id="3082379"/>
    <lineage>
        <taxon>Bacteria</taxon>
        <taxon>Bacillati</taxon>
        <taxon>Actinomycetota</taxon>
        <taxon>Actinomycetes</taxon>
        <taxon>Pseudonocardiales</taxon>
        <taxon>Pseudonocardiaceae</taxon>
        <taxon>Saccharopolyspora</taxon>
    </lineage>
</organism>
<name>A0ABU6ALA0_9PSEU</name>
<sequence length="112" mass="12134">MSAPIPMLLGIAAVLGLPNGFNNMGNQRAMYAVAPAEAMGAASGRYRTSQYVGANLAAAVLVLTFGAAHRRPACTGWVWWSRRSPPFCWSQLWSRRCPLVVGLREPQEAPHP</sequence>
<keyword evidence="2" id="KW-1185">Reference proteome</keyword>
<comment type="caution">
    <text evidence="1">The sequence shown here is derived from an EMBL/GenBank/DDBJ whole genome shotgun (WGS) entry which is preliminary data.</text>
</comment>
<reference evidence="1 2" key="1">
    <citation type="submission" date="2023-10" db="EMBL/GenBank/DDBJ databases">
        <title>Saccharopolyspora sp. nov., isolated from mangrove soil.</title>
        <authorList>
            <person name="Lu Y."/>
            <person name="Liu W."/>
        </authorList>
    </citation>
    <scope>NUCLEOTIDE SEQUENCE [LARGE SCALE GENOMIC DNA]</scope>
    <source>
        <strain evidence="1 2">S2-29</strain>
    </source>
</reference>
<evidence type="ECO:0000313" key="2">
    <source>
        <dbReference type="Proteomes" id="UP001327093"/>
    </source>
</evidence>
<evidence type="ECO:0000313" key="1">
    <source>
        <dbReference type="EMBL" id="MEB3372090.1"/>
    </source>
</evidence>
<proteinExistence type="predicted"/>
<dbReference type="RefSeq" id="WP_324269514.1">
    <property type="nucleotide sequence ID" value="NZ_JAWLNX010000037.1"/>
</dbReference>
<gene>
    <name evidence="1" type="ORF">R4I43_32285</name>
</gene>
<dbReference type="Proteomes" id="UP001327093">
    <property type="component" value="Unassembled WGS sequence"/>
</dbReference>